<dbReference type="InterPro" id="IPR002347">
    <property type="entry name" value="SDR_fam"/>
</dbReference>
<proteinExistence type="inferred from homology"/>
<dbReference type="Proteomes" id="UP000028123">
    <property type="component" value="Unassembled WGS sequence"/>
</dbReference>
<dbReference type="PROSITE" id="PS00061">
    <property type="entry name" value="ADH_SHORT"/>
    <property type="match status" value="1"/>
</dbReference>
<dbReference type="InterPro" id="IPR036291">
    <property type="entry name" value="NAD(P)-bd_dom_sf"/>
</dbReference>
<protein>
    <submittedName>
        <fullName evidence="3">Oxidoreductase</fullName>
    </submittedName>
</protein>
<keyword evidence="2" id="KW-0560">Oxidoreductase</keyword>
<comment type="caution">
    <text evidence="3">The sequence shown here is derived from an EMBL/GenBank/DDBJ whole genome shotgun (WGS) entry which is preliminary data.</text>
</comment>
<evidence type="ECO:0000313" key="4">
    <source>
        <dbReference type="Proteomes" id="UP000028123"/>
    </source>
</evidence>
<dbReference type="PANTHER" id="PTHR48107">
    <property type="entry name" value="NADPH-DEPENDENT ALDEHYDE REDUCTASE-LIKE PROTEIN, CHLOROPLASTIC-RELATED"/>
    <property type="match status" value="1"/>
</dbReference>
<evidence type="ECO:0000256" key="1">
    <source>
        <dbReference type="ARBA" id="ARBA00006484"/>
    </source>
</evidence>
<dbReference type="AlphaFoldDB" id="A0A081P4L1"/>
<dbReference type="eggNOG" id="COG1028">
    <property type="taxonomic scope" value="Bacteria"/>
</dbReference>
<comment type="similarity">
    <text evidence="1">Belongs to the short-chain dehydrogenases/reductases (SDR) family.</text>
</comment>
<dbReference type="NCBIfam" id="NF009499">
    <property type="entry name" value="PRK12859.1"/>
    <property type="match status" value="1"/>
</dbReference>
<dbReference type="EMBL" id="JNVM01000010">
    <property type="protein sequence ID" value="KEQ25634.1"/>
    <property type="molecule type" value="Genomic_DNA"/>
</dbReference>
<evidence type="ECO:0000256" key="2">
    <source>
        <dbReference type="ARBA" id="ARBA00023002"/>
    </source>
</evidence>
<dbReference type="PANTHER" id="PTHR48107:SF7">
    <property type="entry name" value="RE15974P"/>
    <property type="match status" value="1"/>
</dbReference>
<dbReference type="NCBIfam" id="NF009389">
    <property type="entry name" value="PRK12748.1"/>
    <property type="match status" value="1"/>
</dbReference>
<name>A0A081P4L1_9BACL</name>
<evidence type="ECO:0000313" key="3">
    <source>
        <dbReference type="EMBL" id="KEQ25634.1"/>
    </source>
</evidence>
<dbReference type="PRINTS" id="PR00081">
    <property type="entry name" value="GDHRDH"/>
</dbReference>
<dbReference type="InterPro" id="IPR020904">
    <property type="entry name" value="Sc_DH/Rdtase_CS"/>
</dbReference>
<gene>
    <name evidence="3" type="ORF">ET33_02650</name>
</gene>
<dbReference type="Pfam" id="PF13561">
    <property type="entry name" value="adh_short_C2"/>
    <property type="match status" value="1"/>
</dbReference>
<dbReference type="Gene3D" id="3.40.50.720">
    <property type="entry name" value="NAD(P)-binding Rossmann-like Domain"/>
    <property type="match status" value="1"/>
</dbReference>
<dbReference type="PRINTS" id="PR00080">
    <property type="entry name" value="SDRFAMILY"/>
</dbReference>
<dbReference type="OrthoDB" id="9803333at2"/>
<dbReference type="GO" id="GO:0008206">
    <property type="term" value="P:bile acid metabolic process"/>
    <property type="evidence" value="ECO:0007669"/>
    <property type="project" value="UniProtKB-ARBA"/>
</dbReference>
<keyword evidence="4" id="KW-1185">Reference proteome</keyword>
<reference evidence="3 4" key="1">
    <citation type="submission" date="2014-06" db="EMBL/GenBank/DDBJ databases">
        <title>Draft genome sequence of Paenibacillus sp. MSt1.</title>
        <authorList>
            <person name="Aw Y.K."/>
            <person name="Ong K.S."/>
            <person name="Gan H.M."/>
            <person name="Lee S.M."/>
        </authorList>
    </citation>
    <scope>NUCLEOTIDE SEQUENCE [LARGE SCALE GENOMIC DNA]</scope>
    <source>
        <strain evidence="3 4">MSt1</strain>
    </source>
</reference>
<dbReference type="GO" id="GO:0016614">
    <property type="term" value="F:oxidoreductase activity, acting on CH-OH group of donors"/>
    <property type="evidence" value="ECO:0007669"/>
    <property type="project" value="UniProtKB-ARBA"/>
</dbReference>
<dbReference type="CDD" id="cd05233">
    <property type="entry name" value="SDR_c"/>
    <property type="match status" value="1"/>
</dbReference>
<dbReference type="FunFam" id="3.40.50.720:FF:000084">
    <property type="entry name" value="Short-chain dehydrogenase reductase"/>
    <property type="match status" value="1"/>
</dbReference>
<accession>A0A081P4L1</accession>
<dbReference type="SUPFAM" id="SSF51735">
    <property type="entry name" value="NAD(P)-binding Rossmann-fold domains"/>
    <property type="match status" value="1"/>
</dbReference>
<organism evidence="3 4">
    <name type="scientific">Paenibacillus tyrfis</name>
    <dbReference type="NCBI Taxonomy" id="1501230"/>
    <lineage>
        <taxon>Bacteria</taxon>
        <taxon>Bacillati</taxon>
        <taxon>Bacillota</taxon>
        <taxon>Bacilli</taxon>
        <taxon>Bacillales</taxon>
        <taxon>Paenibacillaceae</taxon>
        <taxon>Paenibacillus</taxon>
    </lineage>
</organism>
<sequence length="259" mass="28377">MNEKRLQGKIAIVTGVSRRRGIGSAIARALAEEGADLFFTHWRKYDEAQPYGSEWEWPKQMTEELVALGVRTGSMELDLSDQDSAIRLLDEVQHRLGTPFILINNATHCEEVGFEALNADILDAHHAVNVRGTCMLSVEFARRLKGGSGGRIINLVSGQDKGPMPGNLAYVATKGAISAFTVSLAAELAPHRITVNAVDPGPTDSGWMDEALKRMLLPKFPMERIGQPEDAARLIRFLAGDDAQWVTGQIIHSDGGFWD</sequence>
<dbReference type="RefSeq" id="WP_036682021.1">
    <property type="nucleotide sequence ID" value="NZ_FYEP01000038.1"/>
</dbReference>